<keyword evidence="2" id="KW-1185">Reference proteome</keyword>
<dbReference type="GeneID" id="29001703"/>
<organism evidence="1 2">
    <name type="scientific">Phycomyces blakesleeanus (strain ATCC 8743b / DSM 1359 / FGSC 10004 / NBRC 33097 / NRRL 1555)</name>
    <dbReference type="NCBI Taxonomy" id="763407"/>
    <lineage>
        <taxon>Eukaryota</taxon>
        <taxon>Fungi</taxon>
        <taxon>Fungi incertae sedis</taxon>
        <taxon>Mucoromycota</taxon>
        <taxon>Mucoromycotina</taxon>
        <taxon>Mucoromycetes</taxon>
        <taxon>Mucorales</taxon>
        <taxon>Phycomycetaceae</taxon>
        <taxon>Phycomyces</taxon>
    </lineage>
</organism>
<accession>A0A162V6D9</accession>
<gene>
    <name evidence="1" type="ORF">PHYBLDRAFT_61382</name>
</gene>
<reference evidence="2" key="1">
    <citation type="submission" date="2015-06" db="EMBL/GenBank/DDBJ databases">
        <title>Expansion of signal transduction pathways in fungi by whole-genome duplication.</title>
        <authorList>
            <consortium name="DOE Joint Genome Institute"/>
            <person name="Corrochano L.M."/>
            <person name="Kuo A."/>
            <person name="Marcet-Houben M."/>
            <person name="Polaino S."/>
            <person name="Salamov A."/>
            <person name="Villalobos J.M."/>
            <person name="Alvarez M.I."/>
            <person name="Avalos J."/>
            <person name="Benito E.P."/>
            <person name="Benoit I."/>
            <person name="Burger G."/>
            <person name="Camino L.P."/>
            <person name="Canovas D."/>
            <person name="Cerda-Olmedo E."/>
            <person name="Cheng J.-F."/>
            <person name="Dominguez A."/>
            <person name="Elias M."/>
            <person name="Eslava A.P."/>
            <person name="Glaser F."/>
            <person name="Grimwood J."/>
            <person name="Gutierrez G."/>
            <person name="Heitman J."/>
            <person name="Henrissat B."/>
            <person name="Iturriaga E.A."/>
            <person name="Lang B.F."/>
            <person name="Lavin J.L."/>
            <person name="Lee S."/>
            <person name="Li W."/>
            <person name="Lindquist E."/>
            <person name="Lopez-Garcia S."/>
            <person name="Luque E.M."/>
            <person name="Marcos A.T."/>
            <person name="Martin J."/>
            <person name="McCluskey K."/>
            <person name="Medina H.R."/>
            <person name="Miralles-Duran A."/>
            <person name="Miyazaki A."/>
            <person name="Munoz-Torres E."/>
            <person name="Oguiza J.A."/>
            <person name="Ohm R."/>
            <person name="Olmedo M."/>
            <person name="Orejas M."/>
            <person name="Ortiz-Castellanos L."/>
            <person name="Pisabarro A.G."/>
            <person name="Rodriguez-Romero J."/>
            <person name="Ruiz-Herrera J."/>
            <person name="Ruiz-Vazquez R."/>
            <person name="Sanz C."/>
            <person name="Schackwitz W."/>
            <person name="Schmutz J."/>
            <person name="Shahriari M."/>
            <person name="Shelest E."/>
            <person name="Silva-Franco F."/>
            <person name="Soanes D."/>
            <person name="Syed K."/>
            <person name="Tagua V.G."/>
            <person name="Talbot N.J."/>
            <person name="Thon M."/>
            <person name="De vries R.P."/>
            <person name="Wiebenga A."/>
            <person name="Yadav J.S."/>
            <person name="Braun E.L."/>
            <person name="Baker S."/>
            <person name="Garre V."/>
            <person name="Horwitz B."/>
            <person name="Torres-Martinez S."/>
            <person name="Idnurm A."/>
            <person name="Herrera-Estrella A."/>
            <person name="Gabaldon T."/>
            <person name="Grigoriev I.V."/>
        </authorList>
    </citation>
    <scope>NUCLEOTIDE SEQUENCE [LARGE SCALE GENOMIC DNA]</scope>
    <source>
        <strain evidence="2">NRRL 1555(-)</strain>
    </source>
</reference>
<dbReference type="EMBL" id="KV440971">
    <property type="protein sequence ID" value="OAD80332.1"/>
    <property type="molecule type" value="Genomic_DNA"/>
</dbReference>
<evidence type="ECO:0000313" key="1">
    <source>
        <dbReference type="EMBL" id="OAD80332.1"/>
    </source>
</evidence>
<sequence length="169" mass="20009">MFIMPKIQNGYTNGSRIRLPYLIITEVNLRKFAAFYKQYTDVSFFGDVIRGKNQGKISLCGMQSAYGQIFIALYDNCDGFHDISRSYTREYYACARSRRLRQICRRRHIWEEVYIVCGHQMGVTDVLYQQLKNRQELGSVLMETVDLLTPCPFTLSKNQSHFYYHHYLR</sequence>
<dbReference type="AlphaFoldDB" id="A0A162V6D9"/>
<evidence type="ECO:0000313" key="2">
    <source>
        <dbReference type="Proteomes" id="UP000077315"/>
    </source>
</evidence>
<dbReference type="RefSeq" id="XP_018298372.1">
    <property type="nucleotide sequence ID" value="XM_018440797.1"/>
</dbReference>
<name>A0A162V6D9_PHYB8</name>
<proteinExistence type="predicted"/>
<dbReference type="Proteomes" id="UP000077315">
    <property type="component" value="Unassembled WGS sequence"/>
</dbReference>
<protein>
    <submittedName>
        <fullName evidence="1">Uncharacterized protein</fullName>
    </submittedName>
</protein>
<dbReference type="InParanoid" id="A0A162V6D9"/>
<dbReference type="VEuPathDB" id="FungiDB:PHYBLDRAFT_61382"/>